<evidence type="ECO:0000313" key="11">
    <source>
        <dbReference type="EMBL" id="OLN26805.1"/>
    </source>
</evidence>
<proteinExistence type="inferred from homology"/>
<dbReference type="STRING" id="1888891.DSOL_4829"/>
<comment type="subcellular location">
    <subcellularLocation>
        <location evidence="10">Cell membrane</location>
        <topology evidence="10">Multi-pass membrane protein</topology>
    </subcellularLocation>
</comment>
<dbReference type="NCBIfam" id="TIGR01165">
    <property type="entry name" value="cbiN"/>
    <property type="match status" value="1"/>
</dbReference>
<evidence type="ECO:0000256" key="7">
    <source>
        <dbReference type="ARBA" id="ARBA00023065"/>
    </source>
</evidence>
<evidence type="ECO:0000256" key="6">
    <source>
        <dbReference type="ARBA" id="ARBA00022989"/>
    </source>
</evidence>
<dbReference type="GO" id="GO:0005886">
    <property type="term" value="C:plasma membrane"/>
    <property type="evidence" value="ECO:0007669"/>
    <property type="project" value="UniProtKB-SubCell"/>
</dbReference>
<keyword evidence="8 10" id="KW-0472">Membrane</keyword>
<dbReference type="RefSeq" id="WP_083642962.1">
    <property type="nucleotide sequence ID" value="NZ_MLBF01000069.1"/>
</dbReference>
<reference evidence="11 12" key="1">
    <citation type="submission" date="2016-09" db="EMBL/GenBank/DDBJ databases">
        <title>Complete genome of Desulfosporosinus sp. OL.</title>
        <authorList>
            <person name="Mardanov A."/>
            <person name="Beletsky A."/>
            <person name="Panova A."/>
            <person name="Karnachuk O."/>
            <person name="Ravin N."/>
        </authorList>
    </citation>
    <scope>NUCLEOTIDE SEQUENCE [LARGE SCALE GENOMIC DNA]</scope>
    <source>
        <strain evidence="11 12">OL</strain>
    </source>
</reference>
<comment type="caution">
    <text evidence="10">Lacks conserved residue(s) required for the propagation of feature annotation.</text>
</comment>
<keyword evidence="6 10" id="KW-1133">Transmembrane helix</keyword>
<comment type="similarity">
    <text evidence="10">Belongs to the CbiN family.</text>
</comment>
<keyword evidence="1 10" id="KW-0171">Cobalt transport</keyword>
<keyword evidence="12" id="KW-1185">Reference proteome</keyword>
<protein>
    <recommendedName>
        <fullName evidence="10">Cobalt transport protein CbiN</fullName>
    </recommendedName>
    <alternativeName>
        <fullName evidence="10">Energy-coupling factor transporter probable substrate-capture protein CbiN</fullName>
        <shortName evidence="10">ECF transporter S component CbiN</shortName>
    </alternativeName>
</protein>
<evidence type="ECO:0000256" key="9">
    <source>
        <dbReference type="ARBA" id="ARBA00023285"/>
    </source>
</evidence>
<evidence type="ECO:0000313" key="12">
    <source>
        <dbReference type="Proteomes" id="UP000186102"/>
    </source>
</evidence>
<keyword evidence="3 10" id="KW-1003">Cell membrane</keyword>
<dbReference type="Proteomes" id="UP000186102">
    <property type="component" value="Unassembled WGS sequence"/>
</dbReference>
<evidence type="ECO:0000256" key="3">
    <source>
        <dbReference type="ARBA" id="ARBA00022475"/>
    </source>
</evidence>
<dbReference type="UniPathway" id="UPA00148"/>
<name>A0A1Q8QHL3_9FIRM</name>
<dbReference type="NCBIfam" id="NF002780">
    <property type="entry name" value="PRK02898.1"/>
    <property type="match status" value="1"/>
</dbReference>
<keyword evidence="7 10" id="KW-0406">Ion transport</keyword>
<evidence type="ECO:0000256" key="10">
    <source>
        <dbReference type="HAMAP-Rule" id="MF_00330"/>
    </source>
</evidence>
<evidence type="ECO:0000256" key="8">
    <source>
        <dbReference type="ARBA" id="ARBA00023136"/>
    </source>
</evidence>
<dbReference type="GO" id="GO:0015087">
    <property type="term" value="F:cobalt ion transmembrane transporter activity"/>
    <property type="evidence" value="ECO:0007669"/>
    <property type="project" value="UniProtKB-UniRule"/>
</dbReference>
<gene>
    <name evidence="10" type="primary">cbiN</name>
    <name evidence="11" type="ORF">DSOL_4829</name>
</gene>
<dbReference type="PANTHER" id="PTHR38662:SF1">
    <property type="entry name" value="COBALT TRANSPORT PROTEIN CBIN"/>
    <property type="match status" value="1"/>
</dbReference>
<dbReference type="OrthoDB" id="1551318at2"/>
<dbReference type="InterPro" id="IPR003705">
    <property type="entry name" value="CbiN"/>
</dbReference>
<dbReference type="GO" id="GO:0009236">
    <property type="term" value="P:cobalamin biosynthetic process"/>
    <property type="evidence" value="ECO:0007669"/>
    <property type="project" value="UniProtKB-UniRule"/>
</dbReference>
<comment type="pathway">
    <text evidence="10">Cofactor biosynthesis; adenosylcobalamin biosynthesis.</text>
</comment>
<evidence type="ECO:0000256" key="2">
    <source>
        <dbReference type="ARBA" id="ARBA00022448"/>
    </source>
</evidence>
<feature type="transmembrane region" description="Helical" evidence="10">
    <location>
        <begin position="66"/>
        <end position="85"/>
    </location>
</feature>
<comment type="function">
    <text evidence="10">Part of the energy-coupling factor (ECF) transporter complex CbiMNOQ involved in cobalt import.</text>
</comment>
<comment type="subunit">
    <text evidence="10">Forms an energy-coupling factor (ECF) transporter complex composed of an ATP-binding protein (A component, CbiO), a transmembrane protein (T component, CbiQ) and 2 possible substrate-capture proteins (S components, CbiM and CbiN) of unknown stoichimetry.</text>
</comment>
<evidence type="ECO:0000256" key="1">
    <source>
        <dbReference type="ARBA" id="ARBA00022426"/>
    </source>
</evidence>
<evidence type="ECO:0000256" key="5">
    <source>
        <dbReference type="ARBA" id="ARBA00022692"/>
    </source>
</evidence>
<keyword evidence="5 10" id="KW-0812">Transmembrane</keyword>
<dbReference type="PANTHER" id="PTHR38662">
    <property type="entry name" value="COBALT TRANSPORT PROTEIN CBIN"/>
    <property type="match status" value="1"/>
</dbReference>
<dbReference type="EMBL" id="MLBF01000069">
    <property type="protein sequence ID" value="OLN26805.1"/>
    <property type="molecule type" value="Genomic_DNA"/>
</dbReference>
<dbReference type="Pfam" id="PF02553">
    <property type="entry name" value="CbiN"/>
    <property type="match status" value="1"/>
</dbReference>
<comment type="caution">
    <text evidence="11">The sequence shown here is derived from an EMBL/GenBank/DDBJ whole genome shotgun (WGS) entry which is preliminary data.</text>
</comment>
<keyword evidence="9 10" id="KW-0170">Cobalt</keyword>
<evidence type="ECO:0000256" key="4">
    <source>
        <dbReference type="ARBA" id="ARBA00022573"/>
    </source>
</evidence>
<dbReference type="HAMAP" id="MF_00330">
    <property type="entry name" value="CbiN"/>
    <property type="match status" value="1"/>
</dbReference>
<keyword evidence="2 10" id="KW-0813">Transport</keyword>
<accession>A0A1Q8QHL3</accession>
<keyword evidence="4 10" id="KW-0169">Cobalamin biosynthesis</keyword>
<dbReference type="AlphaFoldDB" id="A0A1Q8QHL3"/>
<organism evidence="11 12">
    <name type="scientific">Desulfosporosinus metallidurans</name>
    <dbReference type="NCBI Taxonomy" id="1888891"/>
    <lineage>
        <taxon>Bacteria</taxon>
        <taxon>Bacillati</taxon>
        <taxon>Bacillota</taxon>
        <taxon>Clostridia</taxon>
        <taxon>Eubacteriales</taxon>
        <taxon>Desulfitobacteriaceae</taxon>
        <taxon>Desulfosporosinus</taxon>
    </lineage>
</organism>
<sequence length="98" mass="10729">MKPIAKNGILLVIVAVLSFAPLFMTRGAEFAGADDRAEKAISTIDVNYKPWFKPLWEPPSGEVESFLFALQAALGSGFVFYYLGYAKGKHSVSKKDQA</sequence>